<reference evidence="1" key="1">
    <citation type="submission" date="2022-09" db="EMBL/GenBank/DDBJ databases">
        <title>Intensive care unit water sources are persistently colonized with multi-drug resistant bacteria and are the site of extensive horizontal gene transfer of antibiotic resistance genes.</title>
        <authorList>
            <person name="Diorio-Toth L."/>
        </authorList>
    </citation>
    <scope>NUCLEOTIDE SEQUENCE</scope>
    <source>
        <strain evidence="1">GD03725</strain>
    </source>
</reference>
<sequence length="165" mass="18601">MSIDRKLQNEILVEAEKHYPMPFYLDPEHKFINLEEKKFAANLKYLEENHLIRPNSFSYSIDGMISFTGVQITNRGLDFLADDGGLSAILNVVTVKFETETLAALIANKISETDQLDQQQKDQLVEAVKELPAEGMKHLLTKVIDKGVENIPTLVNIITNTVNSL</sequence>
<dbReference type="Gene3D" id="1.10.10.10">
    <property type="entry name" value="Winged helix-like DNA-binding domain superfamily/Winged helix DNA-binding domain"/>
    <property type="match status" value="1"/>
</dbReference>
<accession>A0AA42U6X0</accession>
<name>A0AA42U6X0_ACIJO</name>
<dbReference type="EMBL" id="JAOCIL010000001">
    <property type="protein sequence ID" value="MDH1437545.1"/>
    <property type="molecule type" value="Genomic_DNA"/>
</dbReference>
<dbReference type="RefSeq" id="WP_279732554.1">
    <property type="nucleotide sequence ID" value="NZ_JAOCCI010000015.1"/>
</dbReference>
<comment type="caution">
    <text evidence="1">The sequence shown here is derived from an EMBL/GenBank/DDBJ whole genome shotgun (WGS) entry which is preliminary data.</text>
</comment>
<gene>
    <name evidence="1" type="ORF">N5I27_03780</name>
</gene>
<protein>
    <submittedName>
        <fullName evidence="1">Uncharacterized protein</fullName>
    </submittedName>
</protein>
<proteinExistence type="predicted"/>
<dbReference type="AlphaFoldDB" id="A0AA42U6X0"/>
<dbReference type="Proteomes" id="UP001161567">
    <property type="component" value="Unassembled WGS sequence"/>
</dbReference>
<evidence type="ECO:0000313" key="2">
    <source>
        <dbReference type="Proteomes" id="UP001161567"/>
    </source>
</evidence>
<evidence type="ECO:0000313" key="1">
    <source>
        <dbReference type="EMBL" id="MDH1437545.1"/>
    </source>
</evidence>
<dbReference type="InterPro" id="IPR036388">
    <property type="entry name" value="WH-like_DNA-bd_sf"/>
</dbReference>
<organism evidence="1 2">
    <name type="scientific">Acinetobacter johnsonii</name>
    <dbReference type="NCBI Taxonomy" id="40214"/>
    <lineage>
        <taxon>Bacteria</taxon>
        <taxon>Pseudomonadati</taxon>
        <taxon>Pseudomonadota</taxon>
        <taxon>Gammaproteobacteria</taxon>
        <taxon>Moraxellales</taxon>
        <taxon>Moraxellaceae</taxon>
        <taxon>Acinetobacter</taxon>
    </lineage>
</organism>